<accession>A0A4P6YV55</accession>
<dbReference type="KEGG" id="wei:EQG49_09070"/>
<dbReference type="AlphaFoldDB" id="A0A4P6YV55"/>
<keyword evidence="1" id="KW-1133">Transmembrane helix</keyword>
<dbReference type="Proteomes" id="UP000292886">
    <property type="component" value="Chromosome"/>
</dbReference>
<dbReference type="OrthoDB" id="2327418at2"/>
<sequence>MKFCTNCGGEVTSELQFCPSCGEQIVTAVKSGVEHVKEEIHEAVSEHHETMAVGATTAENFVSTGIPEEVEEDESNDKQSMWVWISWVCVLIGTFVPFFDFIGIVLAIIGYTKAESKTGKNAAIIAAIFAAFWLIKDLLF</sequence>
<keyword evidence="1" id="KW-0812">Transmembrane</keyword>
<name>A0A4P6YV55_9LACO</name>
<evidence type="ECO:0000256" key="1">
    <source>
        <dbReference type="SAM" id="Phobius"/>
    </source>
</evidence>
<evidence type="ECO:0008006" key="4">
    <source>
        <dbReference type="Google" id="ProtNLM"/>
    </source>
</evidence>
<keyword evidence="3" id="KW-1185">Reference proteome</keyword>
<feature type="transmembrane region" description="Helical" evidence="1">
    <location>
        <begin position="84"/>
        <end position="109"/>
    </location>
</feature>
<dbReference type="EMBL" id="CP037940">
    <property type="protein sequence ID" value="QBO36613.1"/>
    <property type="molecule type" value="Genomic_DNA"/>
</dbReference>
<reference evidence="3" key="1">
    <citation type="submission" date="2019-03" db="EMBL/GenBank/DDBJ databases">
        <title>Weissella sp. 26KH-42 Genome sequencing.</title>
        <authorList>
            <person name="Heo J."/>
            <person name="Kim S.-J."/>
            <person name="Kim J.-S."/>
            <person name="Hong S.-B."/>
            <person name="Kwon S.-W."/>
        </authorList>
    </citation>
    <scope>NUCLEOTIDE SEQUENCE [LARGE SCALE GENOMIC DNA]</scope>
    <source>
        <strain evidence="3">26KH-42</strain>
    </source>
</reference>
<proteinExistence type="predicted"/>
<organism evidence="2 3">
    <name type="scientific">Periweissella cryptocerci</name>
    <dbReference type="NCBI Taxonomy" id="2506420"/>
    <lineage>
        <taxon>Bacteria</taxon>
        <taxon>Bacillati</taxon>
        <taxon>Bacillota</taxon>
        <taxon>Bacilli</taxon>
        <taxon>Lactobacillales</taxon>
        <taxon>Lactobacillaceae</taxon>
        <taxon>Periweissella</taxon>
    </lineage>
</organism>
<feature type="transmembrane region" description="Helical" evidence="1">
    <location>
        <begin position="121"/>
        <end position="139"/>
    </location>
</feature>
<dbReference type="RefSeq" id="WP_133363690.1">
    <property type="nucleotide sequence ID" value="NZ_CP037940.1"/>
</dbReference>
<evidence type="ECO:0000313" key="2">
    <source>
        <dbReference type="EMBL" id="QBO36613.1"/>
    </source>
</evidence>
<gene>
    <name evidence="2" type="ORF">EQG49_09070</name>
</gene>
<keyword evidence="1" id="KW-0472">Membrane</keyword>
<evidence type="ECO:0000313" key="3">
    <source>
        <dbReference type="Proteomes" id="UP000292886"/>
    </source>
</evidence>
<protein>
    <recommendedName>
        <fullName evidence="4">Zinc-ribbon domain-containing protein</fullName>
    </recommendedName>
</protein>